<feature type="compositionally biased region" description="Low complexity" evidence="1">
    <location>
        <begin position="115"/>
        <end position="133"/>
    </location>
</feature>
<feature type="compositionally biased region" description="Low complexity" evidence="1">
    <location>
        <begin position="142"/>
        <end position="153"/>
    </location>
</feature>
<accession>A0A8I0P5L5</accession>
<dbReference type="EMBL" id="JADBGF010000001">
    <property type="protein sequence ID" value="MBE1596656.1"/>
    <property type="molecule type" value="Genomic_DNA"/>
</dbReference>
<proteinExistence type="predicted"/>
<name>A0A8I0P5L5_9ACTN</name>
<sequence length="367" mass="37675">MLPSQVGMGRRMRRFRDLARPGKPGSGALRRGAAGAAWEGRCQQPHGSGGLLGDHAVAECGELSRSAESRSGGHPARRQALHPLHEVGAQASGGVGGRRRGAGEVLPSGDGGGVRSPSPVGPSASGAASAHSGRTTADRGGRQPLPGRRPGVPVSLALGVGSSDAAALGSVMSPLPCRWFGEPLIPSDAFGVGSSHSTSSARFGPWPPLFLFDGCWEPPFLPMLLVGVLSRVLGGPGGEEGALATMGGSDVGGTKHEPLRVVPEIGQGAEYGTKCPHRRLGWVVSQTPRAEFHVARGTGGRGEETSDILDHHQAGAEGFDRTGDVQPQPRAGVGVESGPAAGDGDVFDRGNRPSGRTPEAHWPSRRR</sequence>
<feature type="region of interest" description="Disordered" evidence="1">
    <location>
        <begin position="317"/>
        <end position="367"/>
    </location>
</feature>
<evidence type="ECO:0000313" key="3">
    <source>
        <dbReference type="Proteomes" id="UP000629287"/>
    </source>
</evidence>
<comment type="caution">
    <text evidence="2">The sequence shown here is derived from an EMBL/GenBank/DDBJ whole genome shotgun (WGS) entry which is preliminary data.</text>
</comment>
<gene>
    <name evidence="2" type="ORF">H4687_002785</name>
</gene>
<feature type="region of interest" description="Disordered" evidence="1">
    <location>
        <begin position="63"/>
        <end position="154"/>
    </location>
</feature>
<keyword evidence="3" id="KW-1185">Reference proteome</keyword>
<organism evidence="2 3">
    <name type="scientific">Streptomyces stelliscabiei</name>
    <dbReference type="NCBI Taxonomy" id="146820"/>
    <lineage>
        <taxon>Bacteria</taxon>
        <taxon>Bacillati</taxon>
        <taxon>Actinomycetota</taxon>
        <taxon>Actinomycetes</taxon>
        <taxon>Kitasatosporales</taxon>
        <taxon>Streptomycetaceae</taxon>
        <taxon>Streptomyces</taxon>
    </lineage>
</organism>
<protein>
    <submittedName>
        <fullName evidence="2">Uncharacterized protein</fullName>
    </submittedName>
</protein>
<dbReference type="Proteomes" id="UP000629287">
    <property type="component" value="Unassembled WGS sequence"/>
</dbReference>
<evidence type="ECO:0000256" key="1">
    <source>
        <dbReference type="SAM" id="MobiDB-lite"/>
    </source>
</evidence>
<evidence type="ECO:0000313" key="2">
    <source>
        <dbReference type="EMBL" id="MBE1596656.1"/>
    </source>
</evidence>
<dbReference type="AlphaFoldDB" id="A0A8I0P5L5"/>
<reference evidence="2 3" key="1">
    <citation type="submission" date="2020-10" db="EMBL/GenBank/DDBJ databases">
        <title>Sequencing the genomes of 1000 actinobacteria strains.</title>
        <authorList>
            <person name="Klenk H.-P."/>
        </authorList>
    </citation>
    <scope>NUCLEOTIDE SEQUENCE [LARGE SCALE GENOMIC DNA]</scope>
    <source>
        <strain evidence="2 3">DSM 41803</strain>
    </source>
</reference>